<keyword evidence="7" id="KW-1185">Reference proteome</keyword>
<protein>
    <submittedName>
        <fullName evidence="6">ABC transporter substrate-binding protein</fullName>
    </submittedName>
</protein>
<feature type="chain" id="PRO_5036921678" evidence="4">
    <location>
        <begin position="21"/>
        <end position="614"/>
    </location>
</feature>
<dbReference type="InterPro" id="IPR030678">
    <property type="entry name" value="Peptide/Ni-bd"/>
</dbReference>
<dbReference type="GO" id="GO:1904680">
    <property type="term" value="F:peptide transmembrane transporter activity"/>
    <property type="evidence" value="ECO:0007669"/>
    <property type="project" value="TreeGrafter"/>
</dbReference>
<dbReference type="GO" id="GO:0043190">
    <property type="term" value="C:ATP-binding cassette (ABC) transporter complex"/>
    <property type="evidence" value="ECO:0007669"/>
    <property type="project" value="InterPro"/>
</dbReference>
<gene>
    <name evidence="6" type="ORF">J0X15_14455</name>
</gene>
<dbReference type="AlphaFoldDB" id="A0A939J7Q6"/>
<dbReference type="RefSeq" id="WP_206942197.1">
    <property type="nucleotide sequence ID" value="NZ_JAFLNF010000006.1"/>
</dbReference>
<comment type="similarity">
    <text evidence="2">Belongs to the bacterial solute-binding protein 5 family.</text>
</comment>
<dbReference type="EMBL" id="JAFLNF010000006">
    <property type="protein sequence ID" value="MBO0346432.1"/>
    <property type="molecule type" value="Genomic_DNA"/>
</dbReference>
<feature type="domain" description="Solute-binding protein family 5" evidence="5">
    <location>
        <begin position="104"/>
        <end position="516"/>
    </location>
</feature>
<dbReference type="PANTHER" id="PTHR30290">
    <property type="entry name" value="PERIPLASMIC BINDING COMPONENT OF ABC TRANSPORTER"/>
    <property type="match status" value="1"/>
</dbReference>
<dbReference type="PIRSF" id="PIRSF002741">
    <property type="entry name" value="MppA"/>
    <property type="match status" value="1"/>
</dbReference>
<reference evidence="6" key="1">
    <citation type="submission" date="2021-03" db="EMBL/GenBank/DDBJ databases">
        <title>Roseibium sp. CAU 1637 isolated from Incheon.</title>
        <authorList>
            <person name="Kim W."/>
        </authorList>
    </citation>
    <scope>NUCLEOTIDE SEQUENCE</scope>
    <source>
        <strain evidence="6">CAU 1637</strain>
    </source>
</reference>
<dbReference type="InterPro" id="IPR039424">
    <property type="entry name" value="SBP_5"/>
</dbReference>
<dbReference type="GO" id="GO:0015833">
    <property type="term" value="P:peptide transport"/>
    <property type="evidence" value="ECO:0007669"/>
    <property type="project" value="TreeGrafter"/>
</dbReference>
<evidence type="ECO:0000313" key="6">
    <source>
        <dbReference type="EMBL" id="MBO0346432.1"/>
    </source>
</evidence>
<dbReference type="Proteomes" id="UP000664779">
    <property type="component" value="Unassembled WGS sequence"/>
</dbReference>
<dbReference type="GO" id="GO:0030288">
    <property type="term" value="C:outer membrane-bounded periplasmic space"/>
    <property type="evidence" value="ECO:0007669"/>
    <property type="project" value="TreeGrafter"/>
</dbReference>
<keyword evidence="3 4" id="KW-0732">Signal</keyword>
<evidence type="ECO:0000256" key="2">
    <source>
        <dbReference type="ARBA" id="ARBA00005695"/>
    </source>
</evidence>
<evidence type="ECO:0000313" key="7">
    <source>
        <dbReference type="Proteomes" id="UP000664779"/>
    </source>
</evidence>
<accession>A0A939J7Q6</accession>
<sequence>MASCAVVFAAALAVPAPARAADEPEWHISTALTGTPKYEADDQHFDYVNPDAPKGGLVRLSTTGGFDTFNPILPKGNVVPGLSLIYDTLMESSLDELDISAMYGLIAKEMRYPEDFSWVEYRLNPEARWHDGEPITTEDVIWSFEKATEISPRDKFYYQNVTAATSPTEGVVRFEFDIKNNRELPHILGQLMILPKHWWEGTNAKGEKRDISAGLQEIPLGSGPYRIKNFEFNRSITYERVKDYWGRDLPVKVGADNFDELRYDSYRDAAVVLEAFKGDQFDWRTENVAKNWATAYDIPAVTDKRIILETFPDHGSGIMQAYIPNLRREKFQDPRVREALNYAFDFESLNRTAFFGQYKRINSFFAGTELAHKGLPTGKELEILESVRDLVPASVFTEEYENPVGGSPKQLRSNLRKALKLLGEAGWKLEGKKLVNEKTGEPFVIEYLASDPSAERTVLPFADNLRLIGIELNLRILDTPQYVNRIRSRDFDMATLLWGQSLSPGNEQRNYWGAGSADQPQSQNYAGIADAGVDALIDKIIFAEDRETLVAATRALDRVLIHHHYLIPQWYLDYDRTARWDRFGHPDTIPEYTHGFPTVWWYDEAKAAKTGAAE</sequence>
<dbReference type="SUPFAM" id="SSF53850">
    <property type="entry name" value="Periplasmic binding protein-like II"/>
    <property type="match status" value="1"/>
</dbReference>
<evidence type="ECO:0000256" key="1">
    <source>
        <dbReference type="ARBA" id="ARBA00004418"/>
    </source>
</evidence>
<dbReference type="GO" id="GO:0042884">
    <property type="term" value="P:microcin transport"/>
    <property type="evidence" value="ECO:0007669"/>
    <property type="project" value="TreeGrafter"/>
</dbReference>
<organism evidence="6 7">
    <name type="scientific">Roseibium limicola</name>
    <dbReference type="NCBI Taxonomy" id="2816037"/>
    <lineage>
        <taxon>Bacteria</taxon>
        <taxon>Pseudomonadati</taxon>
        <taxon>Pseudomonadota</taxon>
        <taxon>Alphaproteobacteria</taxon>
        <taxon>Hyphomicrobiales</taxon>
        <taxon>Stappiaceae</taxon>
        <taxon>Roseibium</taxon>
    </lineage>
</organism>
<evidence type="ECO:0000259" key="5">
    <source>
        <dbReference type="Pfam" id="PF00496"/>
    </source>
</evidence>
<evidence type="ECO:0000256" key="4">
    <source>
        <dbReference type="SAM" id="SignalP"/>
    </source>
</evidence>
<dbReference type="CDD" id="cd08497">
    <property type="entry name" value="MbnE-like"/>
    <property type="match status" value="1"/>
</dbReference>
<proteinExistence type="inferred from homology"/>
<feature type="signal peptide" evidence="4">
    <location>
        <begin position="1"/>
        <end position="20"/>
    </location>
</feature>
<comment type="subcellular location">
    <subcellularLocation>
        <location evidence="1">Periplasm</location>
    </subcellularLocation>
</comment>
<name>A0A939J7Q6_9HYPH</name>
<dbReference type="Gene3D" id="3.40.190.10">
    <property type="entry name" value="Periplasmic binding protein-like II"/>
    <property type="match status" value="1"/>
</dbReference>
<dbReference type="PANTHER" id="PTHR30290:SF64">
    <property type="entry name" value="ABC TRANSPORTER PERIPLASMIC BINDING PROTEIN"/>
    <property type="match status" value="1"/>
</dbReference>
<dbReference type="Pfam" id="PF00496">
    <property type="entry name" value="SBP_bac_5"/>
    <property type="match status" value="1"/>
</dbReference>
<evidence type="ECO:0000256" key="3">
    <source>
        <dbReference type="ARBA" id="ARBA00022729"/>
    </source>
</evidence>
<dbReference type="Gene3D" id="3.10.105.10">
    <property type="entry name" value="Dipeptide-binding Protein, Domain 3"/>
    <property type="match status" value="1"/>
</dbReference>
<dbReference type="InterPro" id="IPR000914">
    <property type="entry name" value="SBP_5_dom"/>
</dbReference>
<comment type="caution">
    <text evidence="6">The sequence shown here is derived from an EMBL/GenBank/DDBJ whole genome shotgun (WGS) entry which is preliminary data.</text>
</comment>